<protein>
    <recommendedName>
        <fullName evidence="4">Alanine racemase</fullName>
        <ecNumber evidence="4">5.1.1.1</ecNumber>
    </recommendedName>
</protein>
<dbReference type="SUPFAM" id="SSF51419">
    <property type="entry name" value="PLP-binding barrel"/>
    <property type="match status" value="1"/>
</dbReference>
<dbReference type="InterPro" id="IPR009006">
    <property type="entry name" value="Ala_racemase/Decarboxylase_C"/>
</dbReference>
<feature type="modified residue" description="N6-(pyridoxal phosphate)lysine" evidence="4 5">
    <location>
        <position position="33"/>
    </location>
</feature>
<dbReference type="PANTHER" id="PTHR30511:SF0">
    <property type="entry name" value="ALANINE RACEMASE, CATABOLIC-RELATED"/>
    <property type="match status" value="1"/>
</dbReference>
<proteinExistence type="inferred from homology"/>
<dbReference type="GO" id="GO:0030632">
    <property type="term" value="P:D-alanine biosynthetic process"/>
    <property type="evidence" value="ECO:0007669"/>
    <property type="project" value="UniProtKB-UniRule"/>
</dbReference>
<comment type="similarity">
    <text evidence="4">Belongs to the alanine racemase family.</text>
</comment>
<feature type="binding site" evidence="4 6">
    <location>
        <position position="131"/>
    </location>
    <ligand>
        <name>substrate</name>
    </ligand>
</feature>
<dbReference type="Pfam" id="PF00842">
    <property type="entry name" value="Ala_racemase_C"/>
    <property type="match status" value="1"/>
</dbReference>
<dbReference type="PROSITE" id="PS00395">
    <property type="entry name" value="ALANINE_RACEMASE"/>
    <property type="match status" value="1"/>
</dbReference>
<evidence type="ECO:0000259" key="7">
    <source>
        <dbReference type="SMART" id="SM01005"/>
    </source>
</evidence>
<dbReference type="GO" id="GO:0008784">
    <property type="term" value="F:alanine racemase activity"/>
    <property type="evidence" value="ECO:0007669"/>
    <property type="project" value="UniProtKB-UniRule"/>
</dbReference>
<dbReference type="GO" id="GO:0005829">
    <property type="term" value="C:cytosol"/>
    <property type="evidence" value="ECO:0007669"/>
    <property type="project" value="TreeGrafter"/>
</dbReference>
<dbReference type="SUPFAM" id="SSF50621">
    <property type="entry name" value="Alanine racemase C-terminal domain-like"/>
    <property type="match status" value="1"/>
</dbReference>
<dbReference type="EC" id="5.1.1.1" evidence="4"/>
<feature type="active site" description="Proton acceptor; specific for D-alanine" evidence="4">
    <location>
        <position position="33"/>
    </location>
</feature>
<evidence type="ECO:0000313" key="9">
    <source>
        <dbReference type="Proteomes" id="UP000595046"/>
    </source>
</evidence>
<dbReference type="PRINTS" id="PR00992">
    <property type="entry name" value="ALARACEMASE"/>
</dbReference>
<feature type="binding site" evidence="4 6">
    <location>
        <position position="309"/>
    </location>
    <ligand>
        <name>substrate</name>
    </ligand>
</feature>
<dbReference type="InterPro" id="IPR029066">
    <property type="entry name" value="PLP-binding_barrel"/>
</dbReference>
<feature type="active site" description="Proton acceptor; specific for L-alanine" evidence="4">
    <location>
        <position position="261"/>
    </location>
</feature>
<organism evidence="8 9">
    <name type="scientific">Streptomyces bathyalis</name>
    <dbReference type="NCBI Taxonomy" id="2710756"/>
    <lineage>
        <taxon>Bacteria</taxon>
        <taxon>Bacillati</taxon>
        <taxon>Actinomycetota</taxon>
        <taxon>Actinomycetes</taxon>
        <taxon>Kitasatosporales</taxon>
        <taxon>Streptomycetaceae</taxon>
        <taxon>Streptomyces</taxon>
    </lineage>
</organism>
<evidence type="ECO:0000256" key="1">
    <source>
        <dbReference type="ARBA" id="ARBA00001933"/>
    </source>
</evidence>
<dbReference type="SMART" id="SM01005">
    <property type="entry name" value="Ala_racemase_C"/>
    <property type="match status" value="1"/>
</dbReference>
<evidence type="ECO:0000256" key="2">
    <source>
        <dbReference type="ARBA" id="ARBA00022898"/>
    </source>
</evidence>
<dbReference type="EMBL" id="CP048882">
    <property type="protein sequence ID" value="QPP08379.1"/>
    <property type="molecule type" value="Genomic_DNA"/>
</dbReference>
<gene>
    <name evidence="8" type="primary">alr</name>
    <name evidence="8" type="ORF">G4Z16_20480</name>
</gene>
<evidence type="ECO:0000313" key="8">
    <source>
        <dbReference type="EMBL" id="QPP08379.1"/>
    </source>
</evidence>
<keyword evidence="3 4" id="KW-0413">Isomerase</keyword>
<comment type="pathway">
    <text evidence="4">Amino-acid biosynthesis; D-alanine biosynthesis; D-alanine from L-alanine: step 1/1.</text>
</comment>
<dbReference type="GO" id="GO:0009252">
    <property type="term" value="P:peptidoglycan biosynthetic process"/>
    <property type="evidence" value="ECO:0007669"/>
    <property type="project" value="TreeGrafter"/>
</dbReference>
<evidence type="ECO:0000256" key="5">
    <source>
        <dbReference type="PIRSR" id="PIRSR600821-50"/>
    </source>
</evidence>
<evidence type="ECO:0000256" key="6">
    <source>
        <dbReference type="PIRSR" id="PIRSR600821-52"/>
    </source>
</evidence>
<dbReference type="HAMAP" id="MF_01201">
    <property type="entry name" value="Ala_racemase"/>
    <property type="match status" value="1"/>
</dbReference>
<sequence length="377" mass="39265">MWQAEIRVDLDAVRHNVTRVRAATTSQVMAVVKADAYGHGSPEVARAALEAGADRLGVATLAEAMSLRTAGFTAPVLAWLVGPGMPRAEAVAAGVELSVSSLDELAEVRAAARIAGRPAAVHLKADTGLCRGGARPEHWLTLAEATAKTQADGLVETVGAWSHLVHTDRPEDPVCVRQLSLFAEALEDLRSVGLHPPLRHIANSAAALAAPATHLDLVRVGSAVYGLPPMPGRDFGLRPAMTVRARVLMTKRVPAGCGVSYAHDYTTDRPATLAVVPLGYGDGLPRAAGTAGRVLVHGVPRPIAGRISMDQCVVDCGDLPVAAGDVVTVLGDGRDDAPTADAWAATLGTVSYDIVTGFGCRSRLPRHHTGHNDLAPS</sequence>
<feature type="domain" description="Alanine racemase C-terminal" evidence="7">
    <location>
        <begin position="240"/>
        <end position="369"/>
    </location>
</feature>
<dbReference type="Proteomes" id="UP000595046">
    <property type="component" value="Chromosome"/>
</dbReference>
<dbReference type="Pfam" id="PF01168">
    <property type="entry name" value="Ala_racemase_N"/>
    <property type="match status" value="1"/>
</dbReference>
<dbReference type="UniPathway" id="UPA00042">
    <property type="reaction ID" value="UER00497"/>
</dbReference>
<dbReference type="Gene3D" id="2.40.37.10">
    <property type="entry name" value="Lyase, Ornithine Decarboxylase, Chain A, domain 1"/>
    <property type="match status" value="1"/>
</dbReference>
<dbReference type="KEGG" id="sbat:G4Z16_20480"/>
<dbReference type="Gene3D" id="3.20.20.10">
    <property type="entry name" value="Alanine racemase"/>
    <property type="match status" value="1"/>
</dbReference>
<dbReference type="NCBIfam" id="TIGR00492">
    <property type="entry name" value="alr"/>
    <property type="match status" value="1"/>
</dbReference>
<dbReference type="AlphaFoldDB" id="A0A7T1WTA1"/>
<comment type="catalytic activity">
    <reaction evidence="4">
        <text>L-alanine = D-alanine</text>
        <dbReference type="Rhea" id="RHEA:20249"/>
        <dbReference type="ChEBI" id="CHEBI:57416"/>
        <dbReference type="ChEBI" id="CHEBI:57972"/>
        <dbReference type="EC" id="5.1.1.1"/>
    </reaction>
</comment>
<reference evidence="9" key="1">
    <citation type="submission" date="2020-02" db="EMBL/GenBank/DDBJ databases">
        <title>Streptomyces sp. ASO4wet.</title>
        <authorList>
            <person name="Risdian C."/>
            <person name="Landwehr W."/>
            <person name="Schupp P."/>
            <person name="Wink J."/>
        </authorList>
    </citation>
    <scope>NUCLEOTIDE SEQUENCE [LARGE SCALE GENOMIC DNA]</scope>
    <source>
        <strain evidence="9">ASO4wet</strain>
    </source>
</reference>
<keyword evidence="9" id="KW-1185">Reference proteome</keyword>
<dbReference type="InterPro" id="IPR011079">
    <property type="entry name" value="Ala_racemase_C"/>
</dbReference>
<dbReference type="InterPro" id="IPR000821">
    <property type="entry name" value="Ala_racemase"/>
</dbReference>
<dbReference type="GO" id="GO:0030170">
    <property type="term" value="F:pyridoxal phosphate binding"/>
    <property type="evidence" value="ECO:0007669"/>
    <property type="project" value="UniProtKB-UniRule"/>
</dbReference>
<dbReference type="InterPro" id="IPR020622">
    <property type="entry name" value="Ala_racemase_pyridoxalP-BS"/>
</dbReference>
<dbReference type="RefSeq" id="WP_197352173.1">
    <property type="nucleotide sequence ID" value="NZ_CP048882.1"/>
</dbReference>
<dbReference type="PANTHER" id="PTHR30511">
    <property type="entry name" value="ALANINE RACEMASE"/>
    <property type="match status" value="1"/>
</dbReference>
<dbReference type="FunFam" id="3.20.20.10:FF:000002">
    <property type="entry name" value="Alanine racemase"/>
    <property type="match status" value="1"/>
</dbReference>
<dbReference type="CDD" id="cd00430">
    <property type="entry name" value="PLPDE_III_AR"/>
    <property type="match status" value="1"/>
</dbReference>
<evidence type="ECO:0000256" key="3">
    <source>
        <dbReference type="ARBA" id="ARBA00023235"/>
    </source>
</evidence>
<evidence type="ECO:0000256" key="4">
    <source>
        <dbReference type="HAMAP-Rule" id="MF_01201"/>
    </source>
</evidence>
<comment type="function">
    <text evidence="4">Catalyzes the interconversion of L-alanine and D-alanine. May also act on other amino acids.</text>
</comment>
<comment type="cofactor">
    <cofactor evidence="1 4 5">
        <name>pyridoxal 5'-phosphate</name>
        <dbReference type="ChEBI" id="CHEBI:597326"/>
    </cofactor>
</comment>
<name>A0A7T1WTA1_9ACTN</name>
<dbReference type="InterPro" id="IPR001608">
    <property type="entry name" value="Ala_racemase_N"/>
</dbReference>
<keyword evidence="2 4" id="KW-0663">Pyridoxal phosphate</keyword>
<accession>A0A7T1WTA1</accession>